<keyword evidence="2" id="KW-1185">Reference proteome</keyword>
<name>A0A7W4VFP3_9BURK</name>
<organism evidence="1 2">
    <name type="scientific">Cupriavidus alkaliphilus</name>
    <dbReference type="NCBI Taxonomy" id="942866"/>
    <lineage>
        <taxon>Bacteria</taxon>
        <taxon>Pseudomonadati</taxon>
        <taxon>Pseudomonadota</taxon>
        <taxon>Betaproteobacteria</taxon>
        <taxon>Burkholderiales</taxon>
        <taxon>Burkholderiaceae</taxon>
        <taxon>Cupriavidus</taxon>
    </lineage>
</organism>
<comment type="caution">
    <text evidence="1">The sequence shown here is derived from an EMBL/GenBank/DDBJ whole genome shotgun (WGS) entry which is preliminary data.</text>
</comment>
<gene>
    <name evidence="1" type="ORF">FHX61_005447</name>
</gene>
<reference evidence="1 2" key="1">
    <citation type="submission" date="2020-08" db="EMBL/GenBank/DDBJ databases">
        <title>Genomic Encyclopedia of Type Strains, Phase IV (KMG-V): Genome sequencing to study the core and pangenomes of soil and plant-associated prokaryotes.</title>
        <authorList>
            <person name="Whitman W."/>
        </authorList>
    </citation>
    <scope>NUCLEOTIDE SEQUENCE [LARGE SCALE GENOMIC DNA]</scope>
    <source>
        <strain evidence="1 2">SLV-2362</strain>
    </source>
</reference>
<sequence>MNAIPRASLRQAAAYQKLDDNGSLGKAPSISAEYRSGAHSAAA</sequence>
<accession>A0A7W4VFP3</accession>
<dbReference type="Proteomes" id="UP000578036">
    <property type="component" value="Unassembled WGS sequence"/>
</dbReference>
<evidence type="ECO:0000313" key="1">
    <source>
        <dbReference type="EMBL" id="MBB3010766.1"/>
    </source>
</evidence>
<protein>
    <submittedName>
        <fullName evidence="1">Uncharacterized protein</fullName>
    </submittedName>
</protein>
<dbReference type="EMBL" id="JACHWF010000009">
    <property type="protein sequence ID" value="MBB3010766.1"/>
    <property type="molecule type" value="Genomic_DNA"/>
</dbReference>
<evidence type="ECO:0000313" key="2">
    <source>
        <dbReference type="Proteomes" id="UP000578036"/>
    </source>
</evidence>
<dbReference type="AlphaFoldDB" id="A0A7W4VFP3"/>
<dbReference type="RefSeq" id="WP_260154708.1">
    <property type="nucleotide sequence ID" value="NZ_JACHWF010000009.1"/>
</dbReference>
<proteinExistence type="predicted"/>